<dbReference type="OrthoDB" id="6135651at2759"/>
<gene>
    <name evidence="2" type="ORF">LOTGIDRAFT_161049</name>
</gene>
<dbReference type="GeneID" id="20238607"/>
<dbReference type="HOGENOM" id="CLU_1557020_0_0_1"/>
<sequence>MISEQEVEDDQTFADSDSSSSSASTDSKTPREKSSTDDELLTLSDNDGNPMVSSDSSTSSDEGNVPTPMMPVRGRARLLGGRGTRGRSIPSRSRGRFTVRTRGSRRGCNSARAQAHFLTKPQLIPPTEKKQRPTKPCRVCTQKKIRRESRYICAECKEKPALCIVHPTQAKN</sequence>
<dbReference type="CTD" id="20238607"/>
<name>V4AD66_LOTGI</name>
<dbReference type="RefSeq" id="XP_009054538.1">
    <property type="nucleotide sequence ID" value="XM_009056290.1"/>
</dbReference>
<evidence type="ECO:0000313" key="3">
    <source>
        <dbReference type="Proteomes" id="UP000030746"/>
    </source>
</evidence>
<proteinExistence type="predicted"/>
<organism evidence="2 3">
    <name type="scientific">Lottia gigantea</name>
    <name type="common">Giant owl limpet</name>
    <dbReference type="NCBI Taxonomy" id="225164"/>
    <lineage>
        <taxon>Eukaryota</taxon>
        <taxon>Metazoa</taxon>
        <taxon>Spiralia</taxon>
        <taxon>Lophotrochozoa</taxon>
        <taxon>Mollusca</taxon>
        <taxon>Gastropoda</taxon>
        <taxon>Patellogastropoda</taxon>
        <taxon>Lottioidea</taxon>
        <taxon>Lottiidae</taxon>
        <taxon>Lottia</taxon>
    </lineage>
</organism>
<reference evidence="2 3" key="1">
    <citation type="journal article" date="2013" name="Nature">
        <title>Insights into bilaterian evolution from three spiralian genomes.</title>
        <authorList>
            <person name="Simakov O."/>
            <person name="Marletaz F."/>
            <person name="Cho S.J."/>
            <person name="Edsinger-Gonzales E."/>
            <person name="Havlak P."/>
            <person name="Hellsten U."/>
            <person name="Kuo D.H."/>
            <person name="Larsson T."/>
            <person name="Lv J."/>
            <person name="Arendt D."/>
            <person name="Savage R."/>
            <person name="Osoegawa K."/>
            <person name="de Jong P."/>
            <person name="Grimwood J."/>
            <person name="Chapman J.A."/>
            <person name="Shapiro H."/>
            <person name="Aerts A."/>
            <person name="Otillar R.P."/>
            <person name="Terry A.Y."/>
            <person name="Boore J.L."/>
            <person name="Grigoriev I.V."/>
            <person name="Lindberg D.R."/>
            <person name="Seaver E.C."/>
            <person name="Weisblat D.A."/>
            <person name="Putnam N.H."/>
            <person name="Rokhsar D.S."/>
        </authorList>
    </citation>
    <scope>NUCLEOTIDE SEQUENCE [LARGE SCALE GENOMIC DNA]</scope>
</reference>
<dbReference type="Proteomes" id="UP000030746">
    <property type="component" value="Unassembled WGS sequence"/>
</dbReference>
<evidence type="ECO:0000313" key="2">
    <source>
        <dbReference type="EMBL" id="ESO94797.1"/>
    </source>
</evidence>
<feature type="compositionally biased region" description="Basic residues" evidence="1">
    <location>
        <begin position="93"/>
        <end position="105"/>
    </location>
</feature>
<evidence type="ECO:0000256" key="1">
    <source>
        <dbReference type="SAM" id="MobiDB-lite"/>
    </source>
</evidence>
<dbReference type="AlphaFoldDB" id="V4AD66"/>
<feature type="region of interest" description="Disordered" evidence="1">
    <location>
        <begin position="1"/>
        <end position="110"/>
    </location>
</feature>
<protein>
    <submittedName>
        <fullName evidence="2">Uncharacterized protein</fullName>
    </submittedName>
</protein>
<dbReference type="EMBL" id="KB201750">
    <property type="protein sequence ID" value="ESO94797.1"/>
    <property type="molecule type" value="Genomic_DNA"/>
</dbReference>
<accession>V4AD66</accession>
<feature type="compositionally biased region" description="Low complexity" evidence="1">
    <location>
        <begin position="13"/>
        <end position="27"/>
    </location>
</feature>
<keyword evidence="3" id="KW-1185">Reference proteome</keyword>
<dbReference type="KEGG" id="lgi:LOTGIDRAFT_161049"/>
<feature type="compositionally biased region" description="Acidic residues" evidence="1">
    <location>
        <begin position="1"/>
        <end position="12"/>
    </location>
</feature>